<comment type="similarity">
    <text evidence="6">Belongs to the PNP/UDP phosphorylase family. MtnN subfamily.</text>
</comment>
<feature type="binding site" evidence="6">
    <location>
        <begin position="173"/>
        <end position="174"/>
    </location>
    <ligand>
        <name>substrate</name>
    </ligand>
</feature>
<protein>
    <recommendedName>
        <fullName evidence="6">5'-methylthioadenosine/S-adenosylhomocysteine nucleosidase</fullName>
        <shortName evidence="6">MTA/SAH nucleosidase</shortName>
        <shortName evidence="6">MTAN</shortName>
        <ecNumber evidence="6">3.2.2.9</ecNumber>
    </recommendedName>
    <alternativeName>
        <fullName evidence="6">5'-deoxyadenosine nucleosidase</fullName>
        <shortName evidence="6">DOA nucleosidase</shortName>
        <shortName evidence="6">dAdo nucleosidase</shortName>
    </alternativeName>
    <alternativeName>
        <fullName evidence="6">5'-methylthioadenosine nucleosidase</fullName>
        <shortName evidence="6">MTA nucleosidase</shortName>
    </alternativeName>
    <alternativeName>
        <fullName evidence="6">S-adenosylhomocysteine nucleosidase</fullName>
        <shortName evidence="6">AdoHcy nucleosidase</shortName>
        <shortName evidence="6">SAH nucleosidase</shortName>
        <shortName evidence="6">SRH nucleosidase</shortName>
    </alternativeName>
</protein>
<dbReference type="NCBIfam" id="TIGR01704">
    <property type="entry name" value="MTA_SAH-Nsdase"/>
    <property type="match status" value="1"/>
</dbReference>
<evidence type="ECO:0000256" key="6">
    <source>
        <dbReference type="HAMAP-Rule" id="MF_01684"/>
    </source>
</evidence>
<keyword evidence="3 6" id="KW-0378">Hydrolase</keyword>
<dbReference type="FunFam" id="3.40.50.1580:FF:000001">
    <property type="entry name" value="MTA/SAH nucleosidase family protein"/>
    <property type="match status" value="1"/>
</dbReference>
<evidence type="ECO:0000256" key="1">
    <source>
        <dbReference type="ARBA" id="ARBA00004945"/>
    </source>
</evidence>
<dbReference type="AlphaFoldDB" id="A0A0R1R9H8"/>
<comment type="catalytic activity">
    <reaction evidence="5">
        <text>5'-deoxyadenosine + H2O = 5-deoxy-D-ribose + adenine</text>
        <dbReference type="Rhea" id="RHEA:29859"/>
        <dbReference type="ChEBI" id="CHEBI:15377"/>
        <dbReference type="ChEBI" id="CHEBI:16708"/>
        <dbReference type="ChEBI" id="CHEBI:17319"/>
        <dbReference type="ChEBI" id="CHEBI:149540"/>
        <dbReference type="EC" id="3.2.2.9"/>
    </reaction>
    <physiologicalReaction direction="left-to-right" evidence="5">
        <dbReference type="Rhea" id="RHEA:29860"/>
    </physiologicalReaction>
</comment>
<dbReference type="SUPFAM" id="SSF53167">
    <property type="entry name" value="Purine and uridine phosphorylases"/>
    <property type="match status" value="1"/>
</dbReference>
<dbReference type="Pfam" id="PF01048">
    <property type="entry name" value="PNP_UDP_1"/>
    <property type="match status" value="1"/>
</dbReference>
<name>A0A0R1R9H8_9LACO</name>
<dbReference type="PATRIC" id="fig|1423769.4.peg.145"/>
<dbReference type="GO" id="GO:0019284">
    <property type="term" value="P:L-methionine salvage from S-adenosylmethionine"/>
    <property type="evidence" value="ECO:0007669"/>
    <property type="project" value="TreeGrafter"/>
</dbReference>
<dbReference type="Gene3D" id="3.40.50.1580">
    <property type="entry name" value="Nucleoside phosphorylase domain"/>
    <property type="match status" value="1"/>
</dbReference>
<feature type="binding site" evidence="6">
    <location>
        <position position="78"/>
    </location>
    <ligand>
        <name>substrate</name>
    </ligand>
</feature>
<evidence type="ECO:0000313" key="8">
    <source>
        <dbReference type="EMBL" id="KRL53805.1"/>
    </source>
</evidence>
<dbReference type="NCBIfam" id="NF004079">
    <property type="entry name" value="PRK05584.1"/>
    <property type="match status" value="1"/>
</dbReference>
<evidence type="ECO:0000256" key="2">
    <source>
        <dbReference type="ARBA" id="ARBA00022605"/>
    </source>
</evidence>
<dbReference type="OrthoDB" id="9792278at2"/>
<dbReference type="EC" id="3.2.2.9" evidence="6"/>
<evidence type="ECO:0000256" key="4">
    <source>
        <dbReference type="ARBA" id="ARBA00023167"/>
    </source>
</evidence>
<dbReference type="InterPro" id="IPR010049">
    <property type="entry name" value="MTA_SAH_Nsdase"/>
</dbReference>
<evidence type="ECO:0000259" key="7">
    <source>
        <dbReference type="Pfam" id="PF01048"/>
    </source>
</evidence>
<dbReference type="HAMAP" id="MF_01684">
    <property type="entry name" value="Salvage_MtnN"/>
    <property type="match status" value="1"/>
</dbReference>
<sequence>MTIGVICAMEEELRALLAKLDDETEISVANQHYFKGTIEGVSVVLVESGIGKVQMGMTTAIMLEKFAPDVVINTGSAGGIGQGLQVGDVVLSSAVAYHDADATAFGYEMGQLPQQPQKFTADAQVVADIARAAESVGLNTKTGLIVSGDQFIASDEAKKRILGIYPEALAAEMEGAAIGQVATQFNTPFVVIRAMSDTADGNAGQSFDEFIVDAGKRSAQMLLAYIHQLKEA</sequence>
<accession>A0A0R1R9H8</accession>
<evidence type="ECO:0000256" key="5">
    <source>
        <dbReference type="ARBA" id="ARBA00050313"/>
    </source>
</evidence>
<dbReference type="UniPathway" id="UPA00904">
    <property type="reaction ID" value="UER00871"/>
</dbReference>
<dbReference type="InterPro" id="IPR000845">
    <property type="entry name" value="Nucleoside_phosphorylase_d"/>
</dbReference>
<reference evidence="8 9" key="1">
    <citation type="journal article" date="2015" name="Genome Announc.">
        <title>Expanding the biotechnology potential of lactobacilli through comparative genomics of 213 strains and associated genera.</title>
        <authorList>
            <person name="Sun Z."/>
            <person name="Harris H.M."/>
            <person name="McCann A."/>
            <person name="Guo C."/>
            <person name="Argimon S."/>
            <person name="Zhang W."/>
            <person name="Yang X."/>
            <person name="Jeffery I.B."/>
            <person name="Cooney J.C."/>
            <person name="Kagawa T.F."/>
            <person name="Liu W."/>
            <person name="Song Y."/>
            <person name="Salvetti E."/>
            <person name="Wrobel A."/>
            <person name="Rasinkangas P."/>
            <person name="Parkhill J."/>
            <person name="Rea M.C."/>
            <person name="O'Sullivan O."/>
            <person name="Ritari J."/>
            <person name="Douillard F.P."/>
            <person name="Paul Ross R."/>
            <person name="Yang R."/>
            <person name="Briner A.E."/>
            <person name="Felis G.E."/>
            <person name="de Vos W.M."/>
            <person name="Barrangou R."/>
            <person name="Klaenhammer T.R."/>
            <person name="Caufield P.W."/>
            <person name="Cui Y."/>
            <person name="Zhang H."/>
            <person name="O'Toole P.W."/>
        </authorList>
    </citation>
    <scope>NUCLEOTIDE SEQUENCE [LARGE SCALE GENOMIC DNA]</scope>
    <source>
        <strain evidence="8 9">DSM 13343</strain>
    </source>
</reference>
<comment type="function">
    <text evidence="6">Catalyzes the irreversible cleavage of the glycosidic bond in both 5'-methylthioadenosine (MTA) and S-adenosylhomocysteine (SAH/AdoHcy) to adenine and the corresponding thioribose, 5'-methylthioribose and S-ribosylhomocysteine, respectively. Also cleaves 5'-deoxyadenosine, a toxic by-product of radical S-adenosylmethionine (SAM) enzymes, into 5-deoxyribose and adenine.</text>
</comment>
<dbReference type="EMBL" id="AZEU01000009">
    <property type="protein sequence ID" value="KRL53805.1"/>
    <property type="molecule type" value="Genomic_DNA"/>
</dbReference>
<dbReference type="GO" id="GO:0009164">
    <property type="term" value="P:nucleoside catabolic process"/>
    <property type="evidence" value="ECO:0007669"/>
    <property type="project" value="InterPro"/>
</dbReference>
<comment type="catalytic activity">
    <reaction evidence="6">
        <text>S-methyl-5'-thioadenosine + H2O = 5-(methylsulfanyl)-D-ribose + adenine</text>
        <dbReference type="Rhea" id="RHEA:13617"/>
        <dbReference type="ChEBI" id="CHEBI:15377"/>
        <dbReference type="ChEBI" id="CHEBI:16708"/>
        <dbReference type="ChEBI" id="CHEBI:17509"/>
        <dbReference type="ChEBI" id="CHEBI:78440"/>
        <dbReference type="EC" id="3.2.2.9"/>
    </reaction>
</comment>
<feature type="domain" description="Nucleoside phosphorylase" evidence="7">
    <location>
        <begin position="2"/>
        <end position="226"/>
    </location>
</feature>
<dbReference type="GO" id="GO:0008782">
    <property type="term" value="F:adenosylhomocysteine nucleosidase activity"/>
    <property type="evidence" value="ECO:0007669"/>
    <property type="project" value="UniProtKB-UniRule"/>
</dbReference>
<comment type="catalytic activity">
    <reaction evidence="6">
        <text>S-adenosyl-L-homocysteine + H2O = S-(5-deoxy-D-ribos-5-yl)-L-homocysteine + adenine</text>
        <dbReference type="Rhea" id="RHEA:17805"/>
        <dbReference type="ChEBI" id="CHEBI:15377"/>
        <dbReference type="ChEBI" id="CHEBI:16708"/>
        <dbReference type="ChEBI" id="CHEBI:57856"/>
        <dbReference type="ChEBI" id="CHEBI:58195"/>
        <dbReference type="EC" id="3.2.2.9"/>
    </reaction>
</comment>
<feature type="active site" description="Proton donor" evidence="6">
    <location>
        <position position="197"/>
    </location>
</feature>
<gene>
    <name evidence="6" type="primary">mtnN</name>
    <name evidence="8" type="ORF">FD01_GL000130</name>
</gene>
<dbReference type="CDD" id="cd09008">
    <property type="entry name" value="MTAN"/>
    <property type="match status" value="1"/>
</dbReference>
<dbReference type="GO" id="GO:0008930">
    <property type="term" value="F:methylthioadenosine nucleosidase activity"/>
    <property type="evidence" value="ECO:0007669"/>
    <property type="project" value="UniProtKB-UniRule"/>
</dbReference>
<comment type="caution">
    <text evidence="8">The sequence shown here is derived from an EMBL/GenBank/DDBJ whole genome shotgun (WGS) entry which is preliminary data.</text>
</comment>
<dbReference type="GO" id="GO:0005829">
    <property type="term" value="C:cytosol"/>
    <property type="evidence" value="ECO:0007669"/>
    <property type="project" value="TreeGrafter"/>
</dbReference>
<keyword evidence="4 6" id="KW-0486">Methionine biosynthesis</keyword>
<keyword evidence="9" id="KW-1185">Reference proteome</keyword>
<dbReference type="GO" id="GO:0019509">
    <property type="term" value="P:L-methionine salvage from methylthioadenosine"/>
    <property type="evidence" value="ECO:0007669"/>
    <property type="project" value="UniProtKB-UniRule"/>
</dbReference>
<evidence type="ECO:0000256" key="3">
    <source>
        <dbReference type="ARBA" id="ARBA00022801"/>
    </source>
</evidence>
<dbReference type="Proteomes" id="UP000051790">
    <property type="component" value="Unassembled WGS sequence"/>
</dbReference>
<evidence type="ECO:0000313" key="9">
    <source>
        <dbReference type="Proteomes" id="UP000051790"/>
    </source>
</evidence>
<comment type="pathway">
    <text evidence="1 6">Amino-acid biosynthesis; L-methionine biosynthesis via salvage pathway; S-methyl-5-thio-alpha-D-ribose 1-phosphate from S-methyl-5'-thioadenosine (hydrolase route): step 1/2.</text>
</comment>
<dbReference type="RefSeq" id="WP_054715444.1">
    <property type="nucleotide sequence ID" value="NZ_AZEU01000009.1"/>
</dbReference>
<dbReference type="PANTHER" id="PTHR46832">
    <property type="entry name" value="5'-METHYLTHIOADENOSINE/S-ADENOSYLHOMOCYSTEINE NUCLEOSIDASE"/>
    <property type="match status" value="1"/>
</dbReference>
<dbReference type="PANTHER" id="PTHR46832:SF1">
    <property type="entry name" value="5'-METHYLTHIOADENOSINE_S-ADENOSYLHOMOCYSTEINE NUCLEOSIDASE"/>
    <property type="match status" value="1"/>
</dbReference>
<feature type="active site" description="Proton acceptor" evidence="6">
    <location>
        <position position="12"/>
    </location>
</feature>
<proteinExistence type="inferred from homology"/>
<dbReference type="InterPro" id="IPR035994">
    <property type="entry name" value="Nucleoside_phosphorylase_sf"/>
</dbReference>
<feature type="binding site" evidence="6">
    <location>
        <position position="152"/>
    </location>
    <ligand>
        <name>substrate</name>
    </ligand>
</feature>
<organism evidence="8 9">
    <name type="scientific">Lacticaseibacillus manihotivorans DSM 13343 = JCM 12514</name>
    <dbReference type="NCBI Taxonomy" id="1423769"/>
    <lineage>
        <taxon>Bacteria</taxon>
        <taxon>Bacillati</taxon>
        <taxon>Bacillota</taxon>
        <taxon>Bacilli</taxon>
        <taxon>Lactobacillales</taxon>
        <taxon>Lactobacillaceae</taxon>
        <taxon>Lacticaseibacillus</taxon>
    </lineage>
</organism>
<keyword evidence="2 6" id="KW-0028">Amino-acid biosynthesis</keyword>